<evidence type="ECO:0000256" key="5">
    <source>
        <dbReference type="ARBA" id="ARBA00022605"/>
    </source>
</evidence>
<dbReference type="InterPro" id="IPR050582">
    <property type="entry name" value="HAD-like_SerB"/>
</dbReference>
<dbReference type="Pfam" id="PF21086">
    <property type="entry name" value="ACT_PSP_2"/>
    <property type="match status" value="1"/>
</dbReference>
<gene>
    <name evidence="15" type="ORF">EV645_8145</name>
</gene>
<dbReference type="EMBL" id="SHKR01000019">
    <property type="protein sequence ID" value="RZU01315.1"/>
    <property type="molecule type" value="Genomic_DNA"/>
</dbReference>
<reference evidence="15 16" key="1">
    <citation type="journal article" date="2015" name="Stand. Genomic Sci.">
        <title>Genomic Encyclopedia of Bacterial and Archaeal Type Strains, Phase III: the genomes of soil and plant-associated and newly described type strains.</title>
        <authorList>
            <person name="Whitman W.B."/>
            <person name="Woyke T."/>
            <person name="Klenk H.P."/>
            <person name="Zhou Y."/>
            <person name="Lilburn T.G."/>
            <person name="Beck B.J."/>
            <person name="De Vos P."/>
            <person name="Vandamme P."/>
            <person name="Eisen J.A."/>
            <person name="Garrity G."/>
            <person name="Hugenholtz P."/>
            <person name="Kyrpides N.C."/>
        </authorList>
    </citation>
    <scope>NUCLEOTIDE SEQUENCE [LARGE SCALE GENOMIC DNA]</scope>
    <source>
        <strain evidence="15 16">VKM Ac-2540</strain>
    </source>
</reference>
<evidence type="ECO:0000313" key="15">
    <source>
        <dbReference type="EMBL" id="RZU01315.1"/>
    </source>
</evidence>
<evidence type="ECO:0000256" key="3">
    <source>
        <dbReference type="ARBA" id="ARBA00009184"/>
    </source>
</evidence>
<organism evidence="15 16">
    <name type="scientific">Kribbella rubisoli</name>
    <dbReference type="NCBI Taxonomy" id="3075929"/>
    <lineage>
        <taxon>Bacteria</taxon>
        <taxon>Bacillati</taxon>
        <taxon>Actinomycetota</taxon>
        <taxon>Actinomycetes</taxon>
        <taxon>Propionibacteriales</taxon>
        <taxon>Kribbellaceae</taxon>
        <taxon>Kribbella</taxon>
    </lineage>
</organism>
<keyword evidence="5" id="KW-0028">Amino-acid biosynthesis</keyword>
<evidence type="ECO:0000259" key="14">
    <source>
        <dbReference type="PROSITE" id="PS51671"/>
    </source>
</evidence>
<feature type="active site" description="Nucleophile" evidence="13">
    <location>
        <position position="192"/>
    </location>
</feature>
<dbReference type="OrthoDB" id="9792539at2"/>
<dbReference type="NCBIfam" id="TIGR01488">
    <property type="entry name" value="HAD-SF-IB"/>
    <property type="match status" value="1"/>
</dbReference>
<dbReference type="SUPFAM" id="SSF55021">
    <property type="entry name" value="ACT-like"/>
    <property type="match status" value="1"/>
</dbReference>
<evidence type="ECO:0000313" key="16">
    <source>
        <dbReference type="Proteomes" id="UP000292027"/>
    </source>
</evidence>
<proteinExistence type="inferred from homology"/>
<dbReference type="InterPro" id="IPR023214">
    <property type="entry name" value="HAD_sf"/>
</dbReference>
<evidence type="ECO:0000256" key="2">
    <source>
        <dbReference type="ARBA" id="ARBA00005135"/>
    </source>
</evidence>
<evidence type="ECO:0000256" key="7">
    <source>
        <dbReference type="ARBA" id="ARBA00022801"/>
    </source>
</evidence>
<dbReference type="EC" id="3.1.3.3" evidence="4"/>
<dbReference type="GO" id="GO:0000287">
    <property type="term" value="F:magnesium ion binding"/>
    <property type="evidence" value="ECO:0007669"/>
    <property type="project" value="TreeGrafter"/>
</dbReference>
<protein>
    <recommendedName>
        <fullName evidence="4">phosphoserine phosphatase</fullName>
        <ecNumber evidence="4">3.1.3.3</ecNumber>
    </recommendedName>
    <alternativeName>
        <fullName evidence="10">O-phosphoserine phosphohydrolase</fullName>
    </alternativeName>
</protein>
<evidence type="ECO:0000256" key="10">
    <source>
        <dbReference type="ARBA" id="ARBA00031693"/>
    </source>
</evidence>
<dbReference type="Pfam" id="PF12710">
    <property type="entry name" value="HAD"/>
    <property type="match status" value="1"/>
</dbReference>
<dbReference type="GO" id="GO:0006564">
    <property type="term" value="P:L-serine biosynthetic process"/>
    <property type="evidence" value="ECO:0007669"/>
    <property type="project" value="UniProtKB-KW"/>
</dbReference>
<evidence type="ECO:0000256" key="1">
    <source>
        <dbReference type="ARBA" id="ARBA00001946"/>
    </source>
</evidence>
<comment type="pathway">
    <text evidence="2">Amino-acid biosynthesis; L-serine biosynthesis; L-serine from 3-phospho-D-glycerate: step 3/3.</text>
</comment>
<comment type="similarity">
    <text evidence="3">Belongs to the HAD-like hydrolase superfamily. SerB family.</text>
</comment>
<dbReference type="PANTHER" id="PTHR43344">
    <property type="entry name" value="PHOSPHOSERINE PHOSPHATASE"/>
    <property type="match status" value="1"/>
</dbReference>
<comment type="catalytic activity">
    <reaction evidence="12">
        <text>O-phospho-D-serine + H2O = D-serine + phosphate</text>
        <dbReference type="Rhea" id="RHEA:24873"/>
        <dbReference type="ChEBI" id="CHEBI:15377"/>
        <dbReference type="ChEBI" id="CHEBI:35247"/>
        <dbReference type="ChEBI" id="CHEBI:43474"/>
        <dbReference type="ChEBI" id="CHEBI:58680"/>
        <dbReference type="EC" id="3.1.3.3"/>
    </reaction>
</comment>
<dbReference type="NCBIfam" id="TIGR00338">
    <property type="entry name" value="serB"/>
    <property type="match status" value="1"/>
</dbReference>
<dbReference type="PROSITE" id="PS51671">
    <property type="entry name" value="ACT"/>
    <property type="match status" value="1"/>
</dbReference>
<evidence type="ECO:0000256" key="11">
    <source>
        <dbReference type="ARBA" id="ARBA00048138"/>
    </source>
</evidence>
<dbReference type="FunFam" id="3.40.50.1000:FF:000041">
    <property type="entry name" value="Phosphoserine phosphatase SerB"/>
    <property type="match status" value="1"/>
</dbReference>
<dbReference type="UniPathway" id="UPA00135">
    <property type="reaction ID" value="UER00198"/>
</dbReference>
<keyword evidence="6" id="KW-0479">Metal-binding</keyword>
<dbReference type="GO" id="GO:0036424">
    <property type="term" value="F:L-phosphoserine phosphatase activity"/>
    <property type="evidence" value="ECO:0007669"/>
    <property type="project" value="InterPro"/>
</dbReference>
<dbReference type="Gene3D" id="3.40.50.1000">
    <property type="entry name" value="HAD superfamily/HAD-like"/>
    <property type="match status" value="1"/>
</dbReference>
<feature type="active site" description="Proton donor" evidence="13">
    <location>
        <position position="194"/>
    </location>
</feature>
<keyword evidence="8" id="KW-0460">Magnesium</keyword>
<dbReference type="RefSeq" id="WP_130450373.1">
    <property type="nucleotide sequence ID" value="NZ_SHKR01000019.1"/>
</dbReference>
<dbReference type="SFLD" id="SFLDS00003">
    <property type="entry name" value="Haloacid_Dehalogenase"/>
    <property type="match status" value="1"/>
</dbReference>
<comment type="caution">
    <text evidence="15">The sequence shown here is derived from an EMBL/GenBank/DDBJ whole genome shotgun (WGS) entry which is preliminary data.</text>
</comment>
<dbReference type="InterPro" id="IPR045865">
    <property type="entry name" value="ACT-like_dom_sf"/>
</dbReference>
<dbReference type="Proteomes" id="UP000292027">
    <property type="component" value="Unassembled WGS sequence"/>
</dbReference>
<evidence type="ECO:0000256" key="9">
    <source>
        <dbReference type="ARBA" id="ARBA00023299"/>
    </source>
</evidence>
<dbReference type="GO" id="GO:0005737">
    <property type="term" value="C:cytoplasm"/>
    <property type="evidence" value="ECO:0007669"/>
    <property type="project" value="TreeGrafter"/>
</dbReference>
<dbReference type="InterPro" id="IPR049148">
    <property type="entry name" value="PSP_ACT"/>
</dbReference>
<keyword evidence="7" id="KW-0378">Hydrolase</keyword>
<dbReference type="AlphaFoldDB" id="A0A4Q7VXM4"/>
<dbReference type="SFLD" id="SFLDG01137">
    <property type="entry name" value="C1.6.1:_Phosphoserine_Phosphat"/>
    <property type="match status" value="1"/>
</dbReference>
<feature type="domain" description="ACT" evidence="14">
    <location>
        <begin position="20"/>
        <end position="98"/>
    </location>
</feature>
<dbReference type="CDD" id="cd07500">
    <property type="entry name" value="HAD_PSP"/>
    <property type="match status" value="1"/>
</dbReference>
<keyword evidence="9" id="KW-0718">Serine biosynthesis</keyword>
<dbReference type="InterPro" id="IPR002912">
    <property type="entry name" value="ACT_dom"/>
</dbReference>
<evidence type="ECO:0000256" key="12">
    <source>
        <dbReference type="ARBA" id="ARBA00048523"/>
    </source>
</evidence>
<evidence type="ECO:0000256" key="6">
    <source>
        <dbReference type="ARBA" id="ARBA00022723"/>
    </source>
</evidence>
<dbReference type="InterPro" id="IPR004469">
    <property type="entry name" value="PSP"/>
</dbReference>
<dbReference type="Gene3D" id="3.30.70.260">
    <property type="match status" value="2"/>
</dbReference>
<comment type="catalytic activity">
    <reaction evidence="11">
        <text>O-phospho-L-serine + H2O = L-serine + phosphate</text>
        <dbReference type="Rhea" id="RHEA:21208"/>
        <dbReference type="ChEBI" id="CHEBI:15377"/>
        <dbReference type="ChEBI" id="CHEBI:33384"/>
        <dbReference type="ChEBI" id="CHEBI:43474"/>
        <dbReference type="ChEBI" id="CHEBI:57524"/>
        <dbReference type="EC" id="3.1.3.3"/>
    </reaction>
</comment>
<evidence type="ECO:0000256" key="13">
    <source>
        <dbReference type="PIRSR" id="PIRSR604469-1"/>
    </source>
</evidence>
<dbReference type="SFLD" id="SFLDG01136">
    <property type="entry name" value="C1.6:_Phosphoserine_Phosphatas"/>
    <property type="match status" value="1"/>
</dbReference>
<dbReference type="Pfam" id="PF13740">
    <property type="entry name" value="ACT_6"/>
    <property type="match status" value="1"/>
</dbReference>
<name>A0A4Q7VXM4_9ACTN</name>
<evidence type="ECO:0000256" key="4">
    <source>
        <dbReference type="ARBA" id="ARBA00012640"/>
    </source>
</evidence>
<keyword evidence="16" id="KW-1185">Reference proteome</keyword>
<sequence>MTDPTEVELETAAAERPTLLVTLTGTDRPGLTSAVLSTLATRGLEVIDAEQVVLRGRLVLGVLLSAPRDHKDLKDELKALATLLDVDISVKKGVGDNEPRRKGRSQVTVIGHPLSAAGLAAVAGRIADTGANIDRISRMARYPVTAMEIAVSGADPETLRTVLALEGVRQGLDVAVQDGGLYRRAKRLIVMDVDSTLIQGEVIEMLAEHAGRLDEVAAVTEKAMRGELDFEESLRHRVAALEGLSATALDEVYAAIELAPGARTLVRTLKRLGYQFAIVSGGFSQITDQLAAELGIDYAKANELEIVDGVLTGRVVGEIVDRAGKATALREFAGRSGTPLTQTVAIGDGANDLDMLAVAGLGVAFNAKPVVRAAADTHLSVPYLDTILYLLGITREEVEVADAETPA</sequence>
<dbReference type="SUPFAM" id="SSF56784">
    <property type="entry name" value="HAD-like"/>
    <property type="match status" value="1"/>
</dbReference>
<dbReference type="SFLD" id="SFLDF00029">
    <property type="entry name" value="phosphoserine_phosphatase"/>
    <property type="match status" value="1"/>
</dbReference>
<evidence type="ECO:0000256" key="8">
    <source>
        <dbReference type="ARBA" id="ARBA00022842"/>
    </source>
</evidence>
<dbReference type="PANTHER" id="PTHR43344:SF2">
    <property type="entry name" value="PHOSPHOSERINE PHOSPHATASE"/>
    <property type="match status" value="1"/>
</dbReference>
<accession>A0A4Q7VXM4</accession>
<comment type="cofactor">
    <cofactor evidence="1">
        <name>Mg(2+)</name>
        <dbReference type="ChEBI" id="CHEBI:18420"/>
    </cofactor>
</comment>
<dbReference type="InterPro" id="IPR036412">
    <property type="entry name" value="HAD-like_sf"/>
</dbReference>